<organism evidence="2 3">
    <name type="scientific">Lasallia pustulata</name>
    <dbReference type="NCBI Taxonomy" id="136370"/>
    <lineage>
        <taxon>Eukaryota</taxon>
        <taxon>Fungi</taxon>
        <taxon>Dikarya</taxon>
        <taxon>Ascomycota</taxon>
        <taxon>Pezizomycotina</taxon>
        <taxon>Lecanoromycetes</taxon>
        <taxon>OSLEUM clade</taxon>
        <taxon>Umbilicariomycetidae</taxon>
        <taxon>Umbilicariales</taxon>
        <taxon>Umbilicariaceae</taxon>
        <taxon>Lasallia</taxon>
    </lineage>
</organism>
<evidence type="ECO:0000256" key="1">
    <source>
        <dbReference type="SAM" id="MobiDB-lite"/>
    </source>
</evidence>
<name>A0A5M8PFH2_9LECA</name>
<dbReference type="AlphaFoldDB" id="A0A5M8PFH2"/>
<gene>
    <name evidence="2" type="ORF">FRX48_08418</name>
</gene>
<dbReference type="Proteomes" id="UP000324767">
    <property type="component" value="Unassembled WGS sequence"/>
</dbReference>
<proteinExistence type="predicted"/>
<comment type="caution">
    <text evidence="2">The sequence shown here is derived from an EMBL/GenBank/DDBJ whole genome shotgun (WGS) entry which is preliminary data.</text>
</comment>
<reference evidence="2 3" key="1">
    <citation type="submission" date="2019-09" db="EMBL/GenBank/DDBJ databases">
        <title>The hologenome of the rock-dwelling lichen Lasallia pustulata.</title>
        <authorList>
            <person name="Greshake Tzovaras B."/>
            <person name="Segers F."/>
            <person name="Bicker A."/>
            <person name="Dal Grande F."/>
            <person name="Otte J."/>
            <person name="Hankeln T."/>
            <person name="Schmitt I."/>
            <person name="Ebersberger I."/>
        </authorList>
    </citation>
    <scope>NUCLEOTIDE SEQUENCE [LARGE SCALE GENOMIC DNA]</scope>
    <source>
        <strain evidence="2">A1-1</strain>
    </source>
</reference>
<evidence type="ECO:0000313" key="3">
    <source>
        <dbReference type="Proteomes" id="UP000324767"/>
    </source>
</evidence>
<feature type="compositionally biased region" description="Basic and acidic residues" evidence="1">
    <location>
        <begin position="228"/>
        <end position="240"/>
    </location>
</feature>
<feature type="region of interest" description="Disordered" evidence="1">
    <location>
        <begin position="228"/>
        <end position="250"/>
    </location>
</feature>
<evidence type="ECO:0000313" key="2">
    <source>
        <dbReference type="EMBL" id="KAA6408067.1"/>
    </source>
</evidence>
<sequence length="250" mass="29226">MTIMAIRIDNRLYERRKEKGQPTYGENEISHLYEWTKRNKNRHQKNNKYGPKPMDIDVIEPKKKPSTETATTVCEQICMMGEDDSASDYGSELSPSDRETLEIAAQNWYLRRPEREREQRAEDLIARQLYRVTDSTAMRHCPLHADLREYVRSVDGEVDRSWGTEQLAVARGLRREIGRVVAYLMLRVDYPGIGREIQNLLRYIQTNPTREGLRNQQQRTMTRVREILERDLPTRTDKPEANGSGNDKAS</sequence>
<accession>A0A5M8PFH2</accession>
<protein>
    <submittedName>
        <fullName evidence="2">Uncharacterized protein</fullName>
    </submittedName>
</protein>
<dbReference type="EMBL" id="VXIT01000015">
    <property type="protein sequence ID" value="KAA6408067.1"/>
    <property type="molecule type" value="Genomic_DNA"/>
</dbReference>